<dbReference type="Proteomes" id="UP000075882">
    <property type="component" value="Unassembled WGS sequence"/>
</dbReference>
<dbReference type="VEuPathDB" id="VectorBase:ACON2_040472"/>
<feature type="chain" id="PRO_5036484570" description="ATP synthase F1 subunit epsilon" evidence="7">
    <location>
        <begin position="21"/>
        <end position="144"/>
    </location>
</feature>
<feature type="signal peptide" evidence="7">
    <location>
        <begin position="1"/>
        <end position="20"/>
    </location>
</feature>
<protein>
    <recommendedName>
        <fullName evidence="6">ATP synthase F1 subunit epsilon</fullName>
    </recommendedName>
</protein>
<dbReference type="AlphaFoldDB" id="A0A8W7Q1P5"/>
<dbReference type="SUPFAM" id="SSF64602">
    <property type="entry name" value="F1 ATPase inhibitor, IF1, C-terminal domain"/>
    <property type="match status" value="1"/>
</dbReference>
<evidence type="ECO:0000256" key="3">
    <source>
        <dbReference type="ARBA" id="ARBA00022946"/>
    </source>
</evidence>
<dbReference type="PANTHER" id="PTHR48417">
    <property type="entry name" value="ATP SYNTHASE F1 SUBUNIT EPSILON"/>
    <property type="match status" value="1"/>
</dbReference>
<evidence type="ECO:0000256" key="6">
    <source>
        <dbReference type="ARBA" id="ARBA00030036"/>
    </source>
</evidence>
<dbReference type="GO" id="GO:0005739">
    <property type="term" value="C:mitochondrion"/>
    <property type="evidence" value="ECO:0007669"/>
    <property type="project" value="UniProtKB-SubCell"/>
</dbReference>
<evidence type="ECO:0000256" key="2">
    <source>
        <dbReference type="ARBA" id="ARBA00010901"/>
    </source>
</evidence>
<keyword evidence="3" id="KW-0809">Transit peptide</keyword>
<keyword evidence="5" id="KW-0496">Mitochondrion</keyword>
<dbReference type="FunFam" id="1.20.5.500:FF:000007">
    <property type="entry name" value="ATPase inhibitor, putative"/>
    <property type="match status" value="1"/>
</dbReference>
<dbReference type="Gene3D" id="1.20.5.500">
    <property type="entry name" value="Single helix bin"/>
    <property type="match status" value="1"/>
</dbReference>
<evidence type="ECO:0000313" key="8">
    <source>
        <dbReference type="EnsemblMetazoa" id="ACOM040707-PA.1"/>
    </source>
</evidence>
<dbReference type="Pfam" id="PF04568">
    <property type="entry name" value="IATP"/>
    <property type="match status" value="1"/>
</dbReference>
<reference evidence="8" key="1">
    <citation type="submission" date="2022-08" db="UniProtKB">
        <authorList>
            <consortium name="EnsemblMetazoa"/>
        </authorList>
    </citation>
    <scope>IDENTIFICATION</scope>
</reference>
<dbReference type="EnsemblMetazoa" id="ACOM040707-RA">
    <property type="protein sequence ID" value="ACOM040707-PA.1"/>
    <property type="gene ID" value="ACOM040707"/>
</dbReference>
<accession>A0A8W7Q1P5</accession>
<keyword evidence="4" id="KW-0175">Coiled coil</keyword>
<evidence type="ECO:0000256" key="4">
    <source>
        <dbReference type="ARBA" id="ARBA00023054"/>
    </source>
</evidence>
<evidence type="ECO:0000256" key="5">
    <source>
        <dbReference type="ARBA" id="ARBA00023128"/>
    </source>
</evidence>
<organism evidence="8">
    <name type="scientific">Anopheles coluzzii</name>
    <name type="common">African malaria mosquito</name>
    <dbReference type="NCBI Taxonomy" id="1518534"/>
    <lineage>
        <taxon>Eukaryota</taxon>
        <taxon>Metazoa</taxon>
        <taxon>Ecdysozoa</taxon>
        <taxon>Arthropoda</taxon>
        <taxon>Hexapoda</taxon>
        <taxon>Insecta</taxon>
        <taxon>Pterygota</taxon>
        <taxon>Neoptera</taxon>
        <taxon>Endopterygota</taxon>
        <taxon>Diptera</taxon>
        <taxon>Nematocera</taxon>
        <taxon>Culicoidea</taxon>
        <taxon>Culicidae</taxon>
        <taxon>Anophelinae</taxon>
        <taxon>Anopheles</taxon>
    </lineage>
</organism>
<comment type="similarity">
    <text evidence="2">Belongs to the ATPase inhibitor family.</text>
</comment>
<evidence type="ECO:0000256" key="7">
    <source>
        <dbReference type="SAM" id="SignalP"/>
    </source>
</evidence>
<proteinExistence type="inferred from homology"/>
<keyword evidence="7" id="KW-0732">Signal</keyword>
<evidence type="ECO:0000256" key="1">
    <source>
        <dbReference type="ARBA" id="ARBA00004173"/>
    </source>
</evidence>
<dbReference type="PANTHER" id="PTHR48417:SF1">
    <property type="entry name" value="ATP SYNTHASE F1 SUBUNIT EPSILON"/>
    <property type="match status" value="1"/>
</dbReference>
<name>A0A8W7Q1P5_ANOCL</name>
<dbReference type="InterPro" id="IPR007648">
    <property type="entry name" value="ATPase_inhibitor_mt"/>
</dbReference>
<comment type="subcellular location">
    <subcellularLocation>
        <location evidence="1">Mitochondrion</location>
    </subcellularLocation>
</comment>
<dbReference type="GO" id="GO:0042030">
    <property type="term" value="F:ATPase inhibitor activity"/>
    <property type="evidence" value="ECO:0007669"/>
    <property type="project" value="InterPro"/>
</dbReference>
<sequence>MCACVGSSIILLYSVLCVRGERPSIRVCPNSSTKRRICFKMQSLRKTTTWMIPSGMRIARMSAGEMGSGAGKGGGGGGSIREAGGSFGKMEVAHEEEYFYKQRQEQLAKLKQKAINQEDFHSESIKHHEEAIARHKKAIEQLKK</sequence>